<organism evidence="1 2">
    <name type="scientific">Apiospora kogelbergensis</name>
    <dbReference type="NCBI Taxonomy" id="1337665"/>
    <lineage>
        <taxon>Eukaryota</taxon>
        <taxon>Fungi</taxon>
        <taxon>Dikarya</taxon>
        <taxon>Ascomycota</taxon>
        <taxon>Pezizomycotina</taxon>
        <taxon>Sordariomycetes</taxon>
        <taxon>Xylariomycetidae</taxon>
        <taxon>Amphisphaeriales</taxon>
        <taxon>Apiosporaceae</taxon>
        <taxon>Apiospora</taxon>
    </lineage>
</organism>
<evidence type="ECO:0000313" key="1">
    <source>
        <dbReference type="EMBL" id="KAK8120324.1"/>
    </source>
</evidence>
<dbReference type="SUPFAM" id="SSF53098">
    <property type="entry name" value="Ribonuclease H-like"/>
    <property type="match status" value="1"/>
</dbReference>
<sequence length="357" mass="41735">MEVIGAELGFNGRLRRGRCIGHTINLAAKALLFGHHPDAFEKQLTGAVALTDADYQQWRSTGPVGKLHNLVVDVRNVHRLSYRFRRLQQDEIDRAAIPTDRARRPLRLVSDNETRWLSQLYMIRRALLLKIPLKMLLVVAREDWDHENRSKRTGRVPSAKLIKLPRYLREENHLLDNDWEVLRHLESILTIFETVVKTLEGDGKVRDRQGWSGSYGNVWDVVLGFELLLSKLEEFKLLAEGLPDPEHFRIGVNLAWEKLDIYYQRLDETPIYYTALALHPAYRWDWFNEIWQLKPEWIEKAKALVHEVWVADYAHLDIRAISRESARSDDEPPAKRPRFFNPFEATDRAAKLPLVRT</sequence>
<dbReference type="EMBL" id="JAQQWP010000004">
    <property type="protein sequence ID" value="KAK8120324.1"/>
    <property type="molecule type" value="Genomic_DNA"/>
</dbReference>
<keyword evidence="2" id="KW-1185">Reference proteome</keyword>
<protein>
    <submittedName>
        <fullName evidence="1">Restless-like transposase</fullName>
    </submittedName>
</protein>
<dbReference type="InterPro" id="IPR012337">
    <property type="entry name" value="RNaseH-like_sf"/>
</dbReference>
<dbReference type="Proteomes" id="UP001392437">
    <property type="component" value="Unassembled WGS sequence"/>
</dbReference>
<evidence type="ECO:0000313" key="2">
    <source>
        <dbReference type="Proteomes" id="UP001392437"/>
    </source>
</evidence>
<name>A0AAW0QZF2_9PEZI</name>
<comment type="caution">
    <text evidence="1">The sequence shown here is derived from an EMBL/GenBank/DDBJ whole genome shotgun (WGS) entry which is preliminary data.</text>
</comment>
<proteinExistence type="predicted"/>
<dbReference type="AlphaFoldDB" id="A0AAW0QZF2"/>
<accession>A0AAW0QZF2</accession>
<reference evidence="1 2" key="1">
    <citation type="submission" date="2023-01" db="EMBL/GenBank/DDBJ databases">
        <title>Analysis of 21 Apiospora genomes using comparative genomics revels a genus with tremendous synthesis potential of carbohydrate active enzymes and secondary metabolites.</title>
        <authorList>
            <person name="Sorensen T."/>
        </authorList>
    </citation>
    <scope>NUCLEOTIDE SEQUENCE [LARGE SCALE GENOMIC DNA]</scope>
    <source>
        <strain evidence="1 2">CBS 117206</strain>
    </source>
</reference>
<gene>
    <name evidence="1" type="ORF">PG999_004444</name>
</gene>